<evidence type="ECO:0000313" key="2">
    <source>
        <dbReference type="EMBL" id="KAK4045737.1"/>
    </source>
</evidence>
<proteinExistence type="predicted"/>
<reference evidence="2 3" key="1">
    <citation type="journal article" date="2023" name="Nucleic Acids Res.">
        <title>The hologenome of Daphnia magna reveals possible DNA methylation and microbiome-mediated evolution of the host genome.</title>
        <authorList>
            <person name="Chaturvedi A."/>
            <person name="Li X."/>
            <person name="Dhandapani V."/>
            <person name="Marshall H."/>
            <person name="Kissane S."/>
            <person name="Cuenca-Cambronero M."/>
            <person name="Asole G."/>
            <person name="Calvet F."/>
            <person name="Ruiz-Romero M."/>
            <person name="Marangio P."/>
            <person name="Guigo R."/>
            <person name="Rago D."/>
            <person name="Mirbahai L."/>
            <person name="Eastwood N."/>
            <person name="Colbourne J.K."/>
            <person name="Zhou J."/>
            <person name="Mallon E."/>
            <person name="Orsini L."/>
        </authorList>
    </citation>
    <scope>NUCLEOTIDE SEQUENCE [LARGE SCALE GENOMIC DNA]</scope>
    <source>
        <strain evidence="2">LRV0_1</strain>
    </source>
</reference>
<gene>
    <name evidence="2" type="ORF">OUZ56_033638</name>
</gene>
<feature type="region of interest" description="Disordered" evidence="1">
    <location>
        <begin position="74"/>
        <end position="101"/>
    </location>
</feature>
<feature type="compositionally biased region" description="Polar residues" evidence="1">
    <location>
        <begin position="92"/>
        <end position="101"/>
    </location>
</feature>
<sequence length="101" mass="11307">MEIIDDTETAAEQELPKAASLTLEQTPELPMKNEISESTSNAKLVWKQHENKLAKEIREYHLLLCTYKRTLNKGSEGGTGSMPEEGHRANSLKVTHVSTKN</sequence>
<keyword evidence="3" id="KW-1185">Reference proteome</keyword>
<dbReference type="EMBL" id="JAOYFB010000057">
    <property type="protein sequence ID" value="KAK4045737.1"/>
    <property type="molecule type" value="Genomic_DNA"/>
</dbReference>
<comment type="caution">
    <text evidence="2">The sequence shown here is derived from an EMBL/GenBank/DDBJ whole genome shotgun (WGS) entry which is preliminary data.</text>
</comment>
<name>A0ABR0BAY5_9CRUS</name>
<protein>
    <submittedName>
        <fullName evidence="2">Uncharacterized protein</fullName>
    </submittedName>
</protein>
<accession>A0ABR0BAY5</accession>
<organism evidence="2 3">
    <name type="scientific">Daphnia magna</name>
    <dbReference type="NCBI Taxonomy" id="35525"/>
    <lineage>
        <taxon>Eukaryota</taxon>
        <taxon>Metazoa</taxon>
        <taxon>Ecdysozoa</taxon>
        <taxon>Arthropoda</taxon>
        <taxon>Crustacea</taxon>
        <taxon>Branchiopoda</taxon>
        <taxon>Diplostraca</taxon>
        <taxon>Cladocera</taxon>
        <taxon>Anomopoda</taxon>
        <taxon>Daphniidae</taxon>
        <taxon>Daphnia</taxon>
    </lineage>
</organism>
<feature type="compositionally biased region" description="Acidic residues" evidence="1">
    <location>
        <begin position="1"/>
        <end position="11"/>
    </location>
</feature>
<feature type="region of interest" description="Disordered" evidence="1">
    <location>
        <begin position="1"/>
        <end position="36"/>
    </location>
</feature>
<evidence type="ECO:0000256" key="1">
    <source>
        <dbReference type="SAM" id="MobiDB-lite"/>
    </source>
</evidence>
<dbReference type="Proteomes" id="UP001234178">
    <property type="component" value="Unassembled WGS sequence"/>
</dbReference>
<evidence type="ECO:0000313" key="3">
    <source>
        <dbReference type="Proteomes" id="UP001234178"/>
    </source>
</evidence>